<protein>
    <submittedName>
        <fullName evidence="2">Uncharacterized protein</fullName>
    </submittedName>
</protein>
<accession>A0A9R1AMG3</accession>
<dbReference type="EMBL" id="LT934120">
    <property type="protein sequence ID" value="VAI33255.1"/>
    <property type="molecule type" value="Genomic_DNA"/>
</dbReference>
<feature type="region of interest" description="Disordered" evidence="1">
    <location>
        <begin position="1"/>
        <end position="24"/>
    </location>
</feature>
<evidence type="ECO:0000256" key="1">
    <source>
        <dbReference type="SAM" id="MobiDB-lite"/>
    </source>
</evidence>
<dbReference type="PANTHER" id="PTHR33874">
    <property type="entry name" value="RING FINGER PROTEIN"/>
    <property type="match status" value="1"/>
</dbReference>
<proteinExistence type="predicted"/>
<dbReference type="PANTHER" id="PTHR33874:SF5">
    <property type="entry name" value="OS09G0465500 PROTEIN"/>
    <property type="match status" value="1"/>
</dbReference>
<dbReference type="Proteomes" id="UP000324705">
    <property type="component" value="Chromosome 5B"/>
</dbReference>
<evidence type="ECO:0000313" key="2">
    <source>
        <dbReference type="EMBL" id="VAI33255.1"/>
    </source>
</evidence>
<feature type="compositionally biased region" description="Acidic residues" evidence="1">
    <location>
        <begin position="64"/>
        <end position="78"/>
    </location>
</feature>
<feature type="compositionally biased region" description="Pro residues" evidence="1">
    <location>
        <begin position="10"/>
        <end position="19"/>
    </location>
</feature>
<feature type="compositionally biased region" description="Low complexity" evidence="1">
    <location>
        <begin position="44"/>
        <end position="57"/>
    </location>
</feature>
<organism evidence="2 3">
    <name type="scientific">Triticum turgidum subsp. durum</name>
    <name type="common">Durum wheat</name>
    <name type="synonym">Triticum durum</name>
    <dbReference type="NCBI Taxonomy" id="4567"/>
    <lineage>
        <taxon>Eukaryota</taxon>
        <taxon>Viridiplantae</taxon>
        <taxon>Streptophyta</taxon>
        <taxon>Embryophyta</taxon>
        <taxon>Tracheophyta</taxon>
        <taxon>Spermatophyta</taxon>
        <taxon>Magnoliopsida</taxon>
        <taxon>Liliopsida</taxon>
        <taxon>Poales</taxon>
        <taxon>Poaceae</taxon>
        <taxon>BOP clade</taxon>
        <taxon>Pooideae</taxon>
        <taxon>Triticodae</taxon>
        <taxon>Triticeae</taxon>
        <taxon>Triticinae</taxon>
        <taxon>Triticum</taxon>
    </lineage>
</organism>
<sequence>MEQLSTSSPAAPPPPPWRPPTKIRLRRQRLEALLQELRQTLDGLGDADLGASLSDADAYTEAPEYGDSEGGGDDDDGDSAASMASDSDRATDQVFDLLKSRFESPEFLQEFHEIQKSVCQNGAGIPLLNNSCTGMLSVELDTSWDVIKAGDLWEDDDDNGYVLVKPEDAAEGIAFFVATYLSTLTKTKELSPDRLQKALKKTFSAEKRKGKLRKAWDGTKVIYNVASWGATAVGIYNNQAILKAAGTAIQMSWRVVSKFL</sequence>
<reference evidence="2 3" key="1">
    <citation type="submission" date="2017-09" db="EMBL/GenBank/DDBJ databases">
        <authorList>
            <consortium name="International Durum Wheat Genome Sequencing Consortium (IDWGSC)"/>
            <person name="Milanesi L."/>
        </authorList>
    </citation>
    <scope>NUCLEOTIDE SEQUENCE [LARGE SCALE GENOMIC DNA]</scope>
    <source>
        <strain evidence="3">cv. Svevo</strain>
    </source>
</reference>
<dbReference type="AlphaFoldDB" id="A0A9R1AMG3"/>
<gene>
    <name evidence="2" type="ORF">TRITD_5Bv1G140980</name>
</gene>
<name>A0A9R1AMG3_TRITD</name>
<dbReference type="Gramene" id="TRITD5Bv1G140980.3">
    <property type="protein sequence ID" value="TRITD5Bv1G140980.3"/>
    <property type="gene ID" value="TRITD5Bv1G140980"/>
</dbReference>
<keyword evidence="3" id="KW-1185">Reference proteome</keyword>
<evidence type="ECO:0000313" key="3">
    <source>
        <dbReference type="Proteomes" id="UP000324705"/>
    </source>
</evidence>
<dbReference type="OMA" id="RTKSNCE"/>
<feature type="region of interest" description="Disordered" evidence="1">
    <location>
        <begin position="44"/>
        <end position="88"/>
    </location>
</feature>